<name>A0ABN7AUU0_9HEMI</name>
<dbReference type="EMBL" id="AP028913">
    <property type="protein sequence ID" value="BES94222.1"/>
    <property type="molecule type" value="Genomic_DNA"/>
</dbReference>
<dbReference type="Proteomes" id="UP001307889">
    <property type="component" value="Chromosome 5"/>
</dbReference>
<organism evidence="1 2">
    <name type="scientific">Nesidiocoris tenuis</name>
    <dbReference type="NCBI Taxonomy" id="355587"/>
    <lineage>
        <taxon>Eukaryota</taxon>
        <taxon>Metazoa</taxon>
        <taxon>Ecdysozoa</taxon>
        <taxon>Arthropoda</taxon>
        <taxon>Hexapoda</taxon>
        <taxon>Insecta</taxon>
        <taxon>Pterygota</taxon>
        <taxon>Neoptera</taxon>
        <taxon>Paraneoptera</taxon>
        <taxon>Hemiptera</taxon>
        <taxon>Heteroptera</taxon>
        <taxon>Panheteroptera</taxon>
        <taxon>Cimicomorpha</taxon>
        <taxon>Miridae</taxon>
        <taxon>Dicyphina</taxon>
        <taxon>Nesidiocoris</taxon>
    </lineage>
</organism>
<sequence length="106" mass="11666">MQRGQITFCNYRISDVPGNSSRCNVNPGGSSAGAGPAERELHYGRAASVQRSRFRREKFRSPPPRVPFRRWNERRFFPPARPLGRGGGRRISAAVGVTTHASTLGG</sequence>
<reference evidence="1 2" key="1">
    <citation type="submission" date="2023-09" db="EMBL/GenBank/DDBJ databases">
        <title>Nesidiocoris tenuis whole genome shotgun sequence.</title>
        <authorList>
            <person name="Shibata T."/>
            <person name="Shimoda M."/>
            <person name="Kobayashi T."/>
            <person name="Uehara T."/>
        </authorList>
    </citation>
    <scope>NUCLEOTIDE SEQUENCE [LARGE SCALE GENOMIC DNA]</scope>
    <source>
        <strain evidence="1 2">Japan</strain>
    </source>
</reference>
<gene>
    <name evidence="1" type="ORF">NTJ_07031</name>
</gene>
<accession>A0ABN7AUU0</accession>
<protein>
    <submittedName>
        <fullName evidence="1">Uncharacterized protein</fullName>
    </submittedName>
</protein>
<proteinExistence type="predicted"/>
<evidence type="ECO:0000313" key="2">
    <source>
        <dbReference type="Proteomes" id="UP001307889"/>
    </source>
</evidence>
<evidence type="ECO:0000313" key="1">
    <source>
        <dbReference type="EMBL" id="BES94222.1"/>
    </source>
</evidence>
<keyword evidence="2" id="KW-1185">Reference proteome</keyword>